<dbReference type="AlphaFoldDB" id="A0A075FJR1"/>
<organism evidence="1">
    <name type="scientific">uncultured marine thaumarchaeote AD1000_11_E10</name>
    <dbReference type="NCBI Taxonomy" id="1455890"/>
    <lineage>
        <taxon>Archaea</taxon>
        <taxon>Nitrososphaerota</taxon>
        <taxon>environmental samples</taxon>
    </lineage>
</organism>
<dbReference type="Pfam" id="PF02635">
    <property type="entry name" value="DsrE"/>
    <property type="match status" value="1"/>
</dbReference>
<protein>
    <submittedName>
        <fullName evidence="1">Uncharacterized protein</fullName>
    </submittedName>
</protein>
<evidence type="ECO:0000313" key="1">
    <source>
        <dbReference type="EMBL" id="AIE91443.1"/>
    </source>
</evidence>
<name>A0A075FJR1_9ARCH</name>
<dbReference type="SUPFAM" id="SSF75169">
    <property type="entry name" value="DsrEFH-like"/>
    <property type="match status" value="1"/>
</dbReference>
<reference evidence="1" key="1">
    <citation type="journal article" date="2014" name="Genome Biol. Evol.">
        <title>Pangenome evidence for extensive interdomain horizontal transfer affecting lineage core and shell genes in uncultured planktonic thaumarchaeota and euryarchaeota.</title>
        <authorList>
            <person name="Deschamps P."/>
            <person name="Zivanovic Y."/>
            <person name="Moreira D."/>
            <person name="Rodriguez-Valera F."/>
            <person name="Lopez-Garcia P."/>
        </authorList>
    </citation>
    <scope>NUCLEOTIDE SEQUENCE</scope>
</reference>
<dbReference type="EMBL" id="KF900338">
    <property type="protein sequence ID" value="AIE91443.1"/>
    <property type="molecule type" value="Genomic_DNA"/>
</dbReference>
<dbReference type="Gene3D" id="3.40.1260.10">
    <property type="entry name" value="DsrEFH-like"/>
    <property type="match status" value="1"/>
</dbReference>
<proteinExistence type="predicted"/>
<dbReference type="PANTHER" id="PTHR34655">
    <property type="entry name" value="CONSERVED WITHIN P. AEROPHILUM"/>
    <property type="match status" value="1"/>
</dbReference>
<sequence length="81" mass="9064">MSFENSELKNKFSDAINSNKIQNIEQMIKTLRETGLVKFYVCSASLSIMNINENDLVVVDGIMGLSTFLNKAENASIVLYI</sequence>
<dbReference type="InterPro" id="IPR003787">
    <property type="entry name" value="Sulphur_relay_DsrE/F-like"/>
</dbReference>
<accession>A0A075FJR1</accession>
<dbReference type="InterPro" id="IPR027396">
    <property type="entry name" value="DsrEFH-like"/>
</dbReference>
<dbReference type="PANTHER" id="PTHR34655:SF2">
    <property type="entry name" value="PEROXIREDOXIN FAMILY PROTEIN"/>
    <property type="match status" value="1"/>
</dbReference>